<sequence>MKHFNSERSKMLLVGVAVAALSFGIFASGSANGAASSPATQYSPAERAAIEAIVRDYILTHPEIIPEAINGMQAREVSKLLASNRAEIEKPFAGAVAGNPNGDTTLVVFFDYACPYCRASHADVTKLIATDKNLRVVYRDFPVLGPASDEAAAASLAAAQQNRYVAFNNAMFEGPGRPTHERIVATVRASGLNEVATAKAMQSGAVKAEIDKNLELGRALGLTGTPSYVVGDQILSGAVGYDVLAKAVADARANKAKTQG</sequence>
<proteinExistence type="predicted"/>
<evidence type="ECO:0000313" key="8">
    <source>
        <dbReference type="Proteomes" id="UP000297737"/>
    </source>
</evidence>
<dbReference type="OrthoDB" id="9780147at2"/>
<dbReference type="EMBL" id="SIHO01000002">
    <property type="protein sequence ID" value="TFU03614.1"/>
    <property type="molecule type" value="Genomic_DNA"/>
</dbReference>
<dbReference type="RefSeq" id="WP_135246206.1">
    <property type="nucleotide sequence ID" value="NZ_SIHO01000002.1"/>
</dbReference>
<dbReference type="GO" id="GO:0016491">
    <property type="term" value="F:oxidoreductase activity"/>
    <property type="evidence" value="ECO:0007669"/>
    <property type="project" value="UniProtKB-KW"/>
</dbReference>
<evidence type="ECO:0000256" key="1">
    <source>
        <dbReference type="ARBA" id="ARBA00022729"/>
    </source>
</evidence>
<keyword evidence="2" id="KW-0560">Oxidoreductase</keyword>
<keyword evidence="1 5" id="KW-0732">Signal</keyword>
<dbReference type="PROSITE" id="PS51352">
    <property type="entry name" value="THIOREDOXIN_2"/>
    <property type="match status" value="1"/>
</dbReference>
<name>A0A4Y9EPR3_9SPHN</name>
<accession>A0A4Y9EPR3</accession>
<dbReference type="PANTHER" id="PTHR13887:SF14">
    <property type="entry name" value="DISULFIDE BOND FORMATION PROTEIN D"/>
    <property type="match status" value="1"/>
</dbReference>
<dbReference type="SUPFAM" id="SSF52833">
    <property type="entry name" value="Thioredoxin-like"/>
    <property type="match status" value="1"/>
</dbReference>
<gene>
    <name evidence="7" type="ORF">EUV02_10680</name>
</gene>
<feature type="signal peptide" evidence="5">
    <location>
        <begin position="1"/>
        <end position="27"/>
    </location>
</feature>
<organism evidence="7 8">
    <name type="scientific">Glacieibacterium arshaanense</name>
    <dbReference type="NCBI Taxonomy" id="2511025"/>
    <lineage>
        <taxon>Bacteria</taxon>
        <taxon>Pseudomonadati</taxon>
        <taxon>Pseudomonadota</taxon>
        <taxon>Alphaproteobacteria</taxon>
        <taxon>Sphingomonadales</taxon>
        <taxon>Sphingosinicellaceae</taxon>
        <taxon>Glacieibacterium</taxon>
    </lineage>
</organism>
<protein>
    <submittedName>
        <fullName evidence="7">DsbA family protein</fullName>
    </submittedName>
</protein>
<reference evidence="7 8" key="1">
    <citation type="submission" date="2019-02" db="EMBL/GenBank/DDBJ databases">
        <title>Polymorphobacter sp. isolated from the lake at the Tibet of China.</title>
        <authorList>
            <person name="Li A."/>
        </authorList>
    </citation>
    <scope>NUCLEOTIDE SEQUENCE [LARGE SCALE GENOMIC DNA]</scope>
    <source>
        <strain evidence="7 8">DJ1R-1</strain>
    </source>
</reference>
<feature type="chain" id="PRO_5021319836" evidence="5">
    <location>
        <begin position="28"/>
        <end position="260"/>
    </location>
</feature>
<dbReference type="InterPro" id="IPR013766">
    <property type="entry name" value="Thioredoxin_domain"/>
</dbReference>
<evidence type="ECO:0000256" key="5">
    <source>
        <dbReference type="SAM" id="SignalP"/>
    </source>
</evidence>
<dbReference type="Pfam" id="PF18312">
    <property type="entry name" value="ScsC_N"/>
    <property type="match status" value="1"/>
</dbReference>
<dbReference type="CDD" id="cd03023">
    <property type="entry name" value="DsbA_Com1_like"/>
    <property type="match status" value="1"/>
</dbReference>
<evidence type="ECO:0000256" key="3">
    <source>
        <dbReference type="ARBA" id="ARBA00023157"/>
    </source>
</evidence>
<dbReference type="InterPro" id="IPR001853">
    <property type="entry name" value="DSBA-like_thioredoxin_dom"/>
</dbReference>
<feature type="domain" description="Thioredoxin" evidence="6">
    <location>
        <begin position="55"/>
        <end position="253"/>
    </location>
</feature>
<keyword evidence="3" id="KW-1015">Disulfide bond</keyword>
<dbReference type="AlphaFoldDB" id="A0A4Y9EPR3"/>
<evidence type="ECO:0000313" key="7">
    <source>
        <dbReference type="EMBL" id="TFU03614.1"/>
    </source>
</evidence>
<dbReference type="InterPro" id="IPR041205">
    <property type="entry name" value="ScsC_N"/>
</dbReference>
<dbReference type="InterPro" id="IPR036249">
    <property type="entry name" value="Thioredoxin-like_sf"/>
</dbReference>
<dbReference type="Proteomes" id="UP000297737">
    <property type="component" value="Unassembled WGS sequence"/>
</dbReference>
<evidence type="ECO:0000256" key="4">
    <source>
        <dbReference type="ARBA" id="ARBA00023284"/>
    </source>
</evidence>
<evidence type="ECO:0000259" key="6">
    <source>
        <dbReference type="PROSITE" id="PS51352"/>
    </source>
</evidence>
<keyword evidence="8" id="KW-1185">Reference proteome</keyword>
<dbReference type="Gene3D" id="3.40.30.10">
    <property type="entry name" value="Glutaredoxin"/>
    <property type="match status" value="1"/>
</dbReference>
<evidence type="ECO:0000256" key="2">
    <source>
        <dbReference type="ARBA" id="ARBA00023002"/>
    </source>
</evidence>
<comment type="caution">
    <text evidence="7">The sequence shown here is derived from an EMBL/GenBank/DDBJ whole genome shotgun (WGS) entry which is preliminary data.</text>
</comment>
<keyword evidence="4" id="KW-0676">Redox-active center</keyword>
<dbReference type="Pfam" id="PF01323">
    <property type="entry name" value="DSBA"/>
    <property type="match status" value="1"/>
</dbReference>
<dbReference type="PANTHER" id="PTHR13887">
    <property type="entry name" value="GLUTATHIONE S-TRANSFERASE KAPPA"/>
    <property type="match status" value="1"/>
</dbReference>